<feature type="compositionally biased region" description="Basic and acidic residues" evidence="1">
    <location>
        <begin position="179"/>
        <end position="196"/>
    </location>
</feature>
<evidence type="ECO:0000256" key="1">
    <source>
        <dbReference type="SAM" id="MobiDB-lite"/>
    </source>
</evidence>
<dbReference type="EMBL" id="JBGGTQ010000011">
    <property type="protein sequence ID" value="MEZ0494446.1"/>
    <property type="molecule type" value="Genomic_DNA"/>
</dbReference>
<gene>
    <name evidence="3" type="ORF">AB2L28_19585</name>
</gene>
<feature type="domain" description="GGDEF" evidence="2">
    <location>
        <begin position="224"/>
        <end position="330"/>
    </location>
</feature>
<dbReference type="SUPFAM" id="SSF55073">
    <property type="entry name" value="Nucleotide cyclase"/>
    <property type="match status" value="1"/>
</dbReference>
<accession>A0ABV4I6Y1</accession>
<dbReference type="Gene3D" id="3.30.70.270">
    <property type="match status" value="1"/>
</dbReference>
<sequence>MNLVELAARSARPSPATAVLRTRARRPAPQDATDTSLLRSARQVVDALAGISGLETWYLGRVDGETLLPLAVSAEARSVVVGRRVPWSATPCRRMVNGLGPAVVPVLAAVPNYARAPYATALGMTAYAGLPLRDADGRLLGVLAGWSSRPDPVVPPGLEPVVRAFSELLTQTLAAEVRDDDAQRARERESVRRQAADKVTSLSSRTGWGAVLRQEDRRSAERGVPVALLVVDVGLVRSAARLQRATQSIVRALPGALVSRLNARQFGAVLPDVEPDAVPGTAQEVTAALRAEGFCATSAWATSGEADDLGGVWLLAEQRLYTARRDGRNP</sequence>
<name>A0ABV4I6Y1_9ACTN</name>
<dbReference type="InterPro" id="IPR000160">
    <property type="entry name" value="GGDEF_dom"/>
</dbReference>
<dbReference type="Proteomes" id="UP001566476">
    <property type="component" value="Unassembled WGS sequence"/>
</dbReference>
<feature type="region of interest" description="Disordered" evidence="1">
    <location>
        <begin position="179"/>
        <end position="198"/>
    </location>
</feature>
<evidence type="ECO:0000259" key="2">
    <source>
        <dbReference type="PROSITE" id="PS50887"/>
    </source>
</evidence>
<evidence type="ECO:0000313" key="4">
    <source>
        <dbReference type="Proteomes" id="UP001566476"/>
    </source>
</evidence>
<dbReference type="InterPro" id="IPR029016">
    <property type="entry name" value="GAF-like_dom_sf"/>
</dbReference>
<proteinExistence type="predicted"/>
<dbReference type="RefSeq" id="WP_370720672.1">
    <property type="nucleotide sequence ID" value="NZ_JBGGTQ010000011.1"/>
</dbReference>
<evidence type="ECO:0000313" key="3">
    <source>
        <dbReference type="EMBL" id="MEZ0494446.1"/>
    </source>
</evidence>
<dbReference type="Gene3D" id="3.30.450.40">
    <property type="match status" value="1"/>
</dbReference>
<feature type="region of interest" description="Disordered" evidence="1">
    <location>
        <begin position="15"/>
        <end position="34"/>
    </location>
</feature>
<comment type="caution">
    <text evidence="3">The sequence shown here is derived from an EMBL/GenBank/DDBJ whole genome shotgun (WGS) entry which is preliminary data.</text>
</comment>
<dbReference type="InterPro" id="IPR029787">
    <property type="entry name" value="Nucleotide_cyclase"/>
</dbReference>
<protein>
    <recommendedName>
        <fullName evidence="2">GGDEF domain-containing protein</fullName>
    </recommendedName>
</protein>
<organism evidence="3 4">
    <name type="scientific">Kineococcus mangrovi</name>
    <dbReference type="NCBI Taxonomy" id="1660183"/>
    <lineage>
        <taxon>Bacteria</taxon>
        <taxon>Bacillati</taxon>
        <taxon>Actinomycetota</taxon>
        <taxon>Actinomycetes</taxon>
        <taxon>Kineosporiales</taxon>
        <taxon>Kineosporiaceae</taxon>
        <taxon>Kineococcus</taxon>
    </lineage>
</organism>
<dbReference type="SUPFAM" id="SSF55781">
    <property type="entry name" value="GAF domain-like"/>
    <property type="match status" value="1"/>
</dbReference>
<reference evidence="3 4" key="1">
    <citation type="submission" date="2024-07" db="EMBL/GenBank/DDBJ databases">
        <authorList>
            <person name="Thanompreechachai J."/>
            <person name="Duangmal K."/>
        </authorList>
    </citation>
    <scope>NUCLEOTIDE SEQUENCE [LARGE SCALE GENOMIC DNA]</scope>
    <source>
        <strain evidence="3 4">TBRC 1896</strain>
    </source>
</reference>
<keyword evidence="4" id="KW-1185">Reference proteome</keyword>
<dbReference type="InterPro" id="IPR043128">
    <property type="entry name" value="Rev_trsase/Diguanyl_cyclase"/>
</dbReference>
<dbReference type="PROSITE" id="PS50887">
    <property type="entry name" value="GGDEF"/>
    <property type="match status" value="1"/>
</dbReference>